<evidence type="ECO:0000259" key="3">
    <source>
        <dbReference type="Pfam" id="PF00675"/>
    </source>
</evidence>
<keyword evidence="2" id="KW-0732">Signal</keyword>
<dbReference type="Gene3D" id="3.30.830.10">
    <property type="entry name" value="Metalloenzyme, LuxS/M16 peptidase-like"/>
    <property type="match status" value="4"/>
</dbReference>
<dbReference type="RefSeq" id="WP_206291305.1">
    <property type="nucleotide sequence ID" value="NZ_CP063458.1"/>
</dbReference>
<dbReference type="Pfam" id="PF05193">
    <property type="entry name" value="Peptidase_M16_C"/>
    <property type="match status" value="2"/>
</dbReference>
<comment type="similarity">
    <text evidence="1">Belongs to the peptidase M16 family.</text>
</comment>
<gene>
    <name evidence="5" type="ORF">IPV69_19035</name>
</gene>
<accession>A0A7M2WS35</accession>
<dbReference type="PANTHER" id="PTHR11851:SF49">
    <property type="entry name" value="MITOCHONDRIAL-PROCESSING PEPTIDASE SUBUNIT ALPHA"/>
    <property type="match status" value="1"/>
</dbReference>
<feature type="domain" description="Peptidase M16 C-terminal" evidence="4">
    <location>
        <begin position="659"/>
        <end position="837"/>
    </location>
</feature>
<dbReference type="Pfam" id="PF00675">
    <property type="entry name" value="Peptidase_M16"/>
    <property type="match status" value="2"/>
</dbReference>
<proteinExistence type="inferred from homology"/>
<keyword evidence="6" id="KW-1185">Reference proteome</keyword>
<dbReference type="GO" id="GO:0046872">
    <property type="term" value="F:metal ion binding"/>
    <property type="evidence" value="ECO:0007669"/>
    <property type="project" value="InterPro"/>
</dbReference>
<feature type="domain" description="Peptidase M16 C-terminal" evidence="4">
    <location>
        <begin position="204"/>
        <end position="380"/>
    </location>
</feature>
<evidence type="ECO:0000313" key="6">
    <source>
        <dbReference type="Proteomes" id="UP000593765"/>
    </source>
</evidence>
<feature type="domain" description="Peptidase M16 N-terminal" evidence="3">
    <location>
        <begin position="517"/>
        <end position="650"/>
    </location>
</feature>
<feature type="signal peptide" evidence="2">
    <location>
        <begin position="1"/>
        <end position="28"/>
    </location>
</feature>
<evidence type="ECO:0000256" key="2">
    <source>
        <dbReference type="SAM" id="SignalP"/>
    </source>
</evidence>
<dbReference type="SUPFAM" id="SSF63411">
    <property type="entry name" value="LuxS/MPP-like metallohydrolase"/>
    <property type="match status" value="4"/>
</dbReference>
<protein>
    <submittedName>
        <fullName evidence="5">Insulinase family protein</fullName>
    </submittedName>
</protein>
<name>A0A7M2WS35_9BACT</name>
<feature type="chain" id="PRO_5034918014" evidence="2">
    <location>
        <begin position="29"/>
        <end position="945"/>
    </location>
</feature>
<dbReference type="InterPro" id="IPR011765">
    <property type="entry name" value="Pept_M16_N"/>
</dbReference>
<dbReference type="EMBL" id="CP063458">
    <property type="protein sequence ID" value="QOV88327.1"/>
    <property type="molecule type" value="Genomic_DNA"/>
</dbReference>
<dbReference type="InterPro" id="IPR050361">
    <property type="entry name" value="MPP/UQCRC_Complex"/>
</dbReference>
<evidence type="ECO:0000313" key="5">
    <source>
        <dbReference type="EMBL" id="QOV88327.1"/>
    </source>
</evidence>
<sequence>MKLTSLPAACLAILAVASLSAVSRPAGAAEVPAAKPVSFTQETLPNGLRVIYAPLTNAPVTHVRVFYHVGSRDERPDRQGFAHMFEHMMFRGSAHVGNQQHMKLVNGVGGMSNAFTSFDQTVYLQTVPSQHLDMVLYMEADRMASFKVKQDIFDTERQVVGEEWRLRQNRPYGTLYEDLLGKVFTQHSYKWTPIGNMQHLAAASTQDLQDFFNTYYLPNNAVLVVAGDFDLAKTKELVNKYYAWIPKGPEVKRLTAVEPPQTETRRVEVSYRVPLAMSAIAFHTPAYSSDDHHALDLLGSILGGGRSSRLDRLLVNSENPQAADTSASNMQLQDAGLFIVSGTVLQGKSVDAVEKGLLDSIAEVIAKGVTPEELEKVKTQARISLIRGRQTAENVASALGNEALFAGDPTRVNTALAKLEAVTPADIQAAAKKYLAVEKATILKVKPDPLAKPAALPAAAAKEAVAAAPVAREVTFPADWPKGPPINDQVVRAKFEKGTETAIDGVKVIIMPDDRLPLVNWSLTVRAGSHLDPKGKEGLADIVTDMVRRGSTGLTYDQLNEELESKGATISVSAGGDYTRLSGSSLSKDLDYAIGRSRQVLLEPTFPAAEFEKLKAQLLSSLSLQQATPGSVADDDLESAVYGTSALGRSAKPASVAAITLDDVKAWYKANITPKDAILLIAGDVTVESGKAMAKKLIDGWKADATTRDTAGLYDFPPAPQKRQIVLIDNPDARGSTIRMAIRAYDIKSDDKYAGTIAGQILTSGIDSRLNKYVRAEKGLSYGVHGVFQPGRQAGVFTAGTDGRIDKAAESIEAIFHVLDGMRSANVTDAELKEAQTRTIGLMLMGMQTIQQQAQYRVDGLLNGYPIDYYDVYPEKISAVTADKVKAVMTQYVAPDRFTIVVVAPAAQVKEALEKIGEVKVLPMPAKREGGMEQPELLQPKPEKK</sequence>
<dbReference type="PANTHER" id="PTHR11851">
    <property type="entry name" value="METALLOPROTEASE"/>
    <property type="match status" value="1"/>
</dbReference>
<evidence type="ECO:0000259" key="4">
    <source>
        <dbReference type="Pfam" id="PF05193"/>
    </source>
</evidence>
<organism evidence="5 6">
    <name type="scientific">Humisphaera borealis</name>
    <dbReference type="NCBI Taxonomy" id="2807512"/>
    <lineage>
        <taxon>Bacteria</taxon>
        <taxon>Pseudomonadati</taxon>
        <taxon>Planctomycetota</taxon>
        <taxon>Phycisphaerae</taxon>
        <taxon>Tepidisphaerales</taxon>
        <taxon>Tepidisphaeraceae</taxon>
        <taxon>Humisphaera</taxon>
    </lineage>
</organism>
<reference evidence="5 6" key="1">
    <citation type="submission" date="2020-10" db="EMBL/GenBank/DDBJ databases">
        <title>Wide distribution of Phycisphaera-like planctomycetes from WD2101 soil group in peatlands and genome analysis of the first cultivated representative.</title>
        <authorList>
            <person name="Dedysh S.N."/>
            <person name="Beletsky A.V."/>
            <person name="Ivanova A."/>
            <person name="Kulichevskaya I.S."/>
            <person name="Suzina N.E."/>
            <person name="Philippov D.A."/>
            <person name="Rakitin A.L."/>
            <person name="Mardanov A.V."/>
            <person name="Ravin N.V."/>
        </authorList>
    </citation>
    <scope>NUCLEOTIDE SEQUENCE [LARGE SCALE GENOMIC DNA]</scope>
    <source>
        <strain evidence="5 6">M1803</strain>
    </source>
</reference>
<dbReference type="KEGG" id="hbs:IPV69_19035"/>
<dbReference type="AlphaFoldDB" id="A0A7M2WS35"/>
<dbReference type="Proteomes" id="UP000593765">
    <property type="component" value="Chromosome"/>
</dbReference>
<feature type="domain" description="Peptidase M16 N-terminal" evidence="3">
    <location>
        <begin position="50"/>
        <end position="171"/>
    </location>
</feature>
<dbReference type="InterPro" id="IPR011249">
    <property type="entry name" value="Metalloenz_LuxS/M16"/>
</dbReference>
<evidence type="ECO:0000256" key="1">
    <source>
        <dbReference type="ARBA" id="ARBA00007261"/>
    </source>
</evidence>
<dbReference type="InterPro" id="IPR007863">
    <property type="entry name" value="Peptidase_M16_C"/>
</dbReference>